<feature type="region of interest" description="Disordered" evidence="1">
    <location>
        <begin position="298"/>
        <end position="318"/>
    </location>
</feature>
<feature type="region of interest" description="Disordered" evidence="1">
    <location>
        <begin position="1"/>
        <end position="27"/>
    </location>
</feature>
<proteinExistence type="predicted"/>
<dbReference type="OrthoDB" id="3260134at2759"/>
<gene>
    <name evidence="2" type="ORF">WOLCODRAFT_152318</name>
</gene>
<organism evidence="2 3">
    <name type="scientific">Wolfiporia cocos (strain MD-104)</name>
    <name type="common">Brown rot fungus</name>
    <dbReference type="NCBI Taxonomy" id="742152"/>
    <lineage>
        <taxon>Eukaryota</taxon>
        <taxon>Fungi</taxon>
        <taxon>Dikarya</taxon>
        <taxon>Basidiomycota</taxon>
        <taxon>Agaricomycotina</taxon>
        <taxon>Agaricomycetes</taxon>
        <taxon>Polyporales</taxon>
        <taxon>Phaeolaceae</taxon>
        <taxon>Wolfiporia</taxon>
    </lineage>
</organism>
<reference evidence="2 3" key="1">
    <citation type="journal article" date="2012" name="Science">
        <title>The Paleozoic origin of enzymatic lignin decomposition reconstructed from 31 fungal genomes.</title>
        <authorList>
            <person name="Floudas D."/>
            <person name="Binder M."/>
            <person name="Riley R."/>
            <person name="Barry K."/>
            <person name="Blanchette R.A."/>
            <person name="Henrissat B."/>
            <person name="Martinez A.T."/>
            <person name="Otillar R."/>
            <person name="Spatafora J.W."/>
            <person name="Yadav J.S."/>
            <person name="Aerts A."/>
            <person name="Benoit I."/>
            <person name="Boyd A."/>
            <person name="Carlson A."/>
            <person name="Copeland A."/>
            <person name="Coutinho P.M."/>
            <person name="de Vries R.P."/>
            <person name="Ferreira P."/>
            <person name="Findley K."/>
            <person name="Foster B."/>
            <person name="Gaskell J."/>
            <person name="Glotzer D."/>
            <person name="Gorecki P."/>
            <person name="Heitman J."/>
            <person name="Hesse C."/>
            <person name="Hori C."/>
            <person name="Igarashi K."/>
            <person name="Jurgens J.A."/>
            <person name="Kallen N."/>
            <person name="Kersten P."/>
            <person name="Kohler A."/>
            <person name="Kuees U."/>
            <person name="Kumar T.K.A."/>
            <person name="Kuo A."/>
            <person name="LaButti K."/>
            <person name="Larrondo L.F."/>
            <person name="Lindquist E."/>
            <person name="Ling A."/>
            <person name="Lombard V."/>
            <person name="Lucas S."/>
            <person name="Lundell T."/>
            <person name="Martin R."/>
            <person name="McLaughlin D.J."/>
            <person name="Morgenstern I."/>
            <person name="Morin E."/>
            <person name="Murat C."/>
            <person name="Nagy L.G."/>
            <person name="Nolan M."/>
            <person name="Ohm R.A."/>
            <person name="Patyshakuliyeva A."/>
            <person name="Rokas A."/>
            <person name="Ruiz-Duenas F.J."/>
            <person name="Sabat G."/>
            <person name="Salamov A."/>
            <person name="Samejima M."/>
            <person name="Schmutz J."/>
            <person name="Slot J.C."/>
            <person name="St John F."/>
            <person name="Stenlid J."/>
            <person name="Sun H."/>
            <person name="Sun S."/>
            <person name="Syed K."/>
            <person name="Tsang A."/>
            <person name="Wiebenga A."/>
            <person name="Young D."/>
            <person name="Pisabarro A."/>
            <person name="Eastwood D.C."/>
            <person name="Martin F."/>
            <person name="Cullen D."/>
            <person name="Grigoriev I.V."/>
            <person name="Hibbett D.S."/>
        </authorList>
    </citation>
    <scope>NUCLEOTIDE SEQUENCE [LARGE SCALE GENOMIC DNA]</scope>
    <source>
        <strain evidence="2 3">MD-104</strain>
    </source>
</reference>
<evidence type="ECO:0000313" key="2">
    <source>
        <dbReference type="EMBL" id="PCH42288.1"/>
    </source>
</evidence>
<dbReference type="AlphaFoldDB" id="A0A2H3JWR0"/>
<dbReference type="EMBL" id="KB468124">
    <property type="protein sequence ID" value="PCH42288.1"/>
    <property type="molecule type" value="Genomic_DNA"/>
</dbReference>
<evidence type="ECO:0000256" key="1">
    <source>
        <dbReference type="SAM" id="MobiDB-lite"/>
    </source>
</evidence>
<feature type="compositionally biased region" description="Polar residues" evidence="1">
    <location>
        <begin position="450"/>
        <end position="463"/>
    </location>
</feature>
<feature type="compositionally biased region" description="Basic and acidic residues" evidence="1">
    <location>
        <begin position="493"/>
        <end position="510"/>
    </location>
</feature>
<protein>
    <submittedName>
        <fullName evidence="2">Uncharacterized protein</fullName>
    </submittedName>
</protein>
<name>A0A2H3JWR0_WOLCO</name>
<sequence>MARSDPDFEPMPIDSSPIGSGKHEVSHGNTMFEDKEEDNANGIIQYSGDAALSGLLAGYAPTRYSFYDQLSRQNLSATGSSDFAEIPQEPFSGMRETLPEQTFMEYFTPITGSRCLSPVVVCPASMSLRSSSWDLSSPSRLTLPPLLQPPERIFEMQDQGNERLDDGQPEVANPVRNTEEATLAPRSLCQEQEDLSLPSPTVSAISTRSALQDSGYVTTTTGQHMAESVNACLGSPFSIKPTQEALRFDASSLPPAISLNATCSASISERLLDALDGQLFENADPWRALDKLLGLRVPSETTPETPNRGCRATSPTSAPENTDCGFLASLYDQSKRGVGYNMMNGLNADDRMPGSAPELTRSYISMNVVRHASAEQYGSRAVDELSTQSILAADLSQSISSETLAAPLSPEQSTSEDLSQQYEDQLPVEMHADCGSRLREDDMIRSPLQASLSHSTQQNQNPSDDPICSLVQDTRNPGISIASSSGTDNVSVEAERDKADEDDKRKHDESLPAMRNNISVTEQEFDGPCLFSNECESEDDG</sequence>
<feature type="compositionally biased region" description="Polar residues" evidence="1">
    <location>
        <begin position="471"/>
        <end position="490"/>
    </location>
</feature>
<feature type="region of interest" description="Disordered" evidence="1">
    <location>
        <begin position="450"/>
        <end position="519"/>
    </location>
</feature>
<evidence type="ECO:0000313" key="3">
    <source>
        <dbReference type="Proteomes" id="UP000218811"/>
    </source>
</evidence>
<dbReference type="Proteomes" id="UP000218811">
    <property type="component" value="Unassembled WGS sequence"/>
</dbReference>
<accession>A0A2H3JWR0</accession>
<keyword evidence="3" id="KW-1185">Reference proteome</keyword>